<dbReference type="Proteomes" id="UP000254869">
    <property type="component" value="Unassembled WGS sequence"/>
</dbReference>
<keyword evidence="3" id="KW-1185">Reference proteome</keyword>
<feature type="domain" description="Metallo-beta-lactamase" evidence="1">
    <location>
        <begin position="125"/>
        <end position="333"/>
    </location>
</feature>
<dbReference type="PANTHER" id="PTHR15032:SF4">
    <property type="entry name" value="N-ACYL-PHOSPHATIDYLETHANOLAMINE-HYDROLYZING PHOSPHOLIPASE D"/>
    <property type="match status" value="1"/>
</dbReference>
<sequence>MGAANTAFGLARRAAVGAAGAVGLTWIVRAAWGIPSAMGASVSAIAPVAVASARYRNRQFHNTEPSTQVAPGSAVSLILSALTRRNVGRPPNAIPLATPEVPERAATLAVTWYGHASALVEVDGYRILTDPVWSERVSPSQVVGPTRLHPVPVSLSELPPVHAIVISHDHYDHLDRETVRQLVRSQDAPFVVPIGIGAHLRKWRVPERRIVELDWGASYCLTGIGPDTGDLVITCTEARHFSGRGLIRNTTLWASWVFAGPTRRVYFGGDTGYTKAFAEIGETAGPFDLTLLPIGAYDVHWPDVHLNPEEAVQAHGDVCAGDPGYGLLVPIHWATFNLAFHGWSEPVQRLLTAAKAAGTQVAVPLPGQRIDVNAVSPQVRWWEDVRKAVTKTD</sequence>
<comment type="caution">
    <text evidence="2">The sequence shown here is derived from an EMBL/GenBank/DDBJ whole genome shotgun (WGS) entry which is preliminary data.</text>
</comment>
<organism evidence="2 3">
    <name type="scientific">Nocardia pseudobrasiliensis</name>
    <dbReference type="NCBI Taxonomy" id="45979"/>
    <lineage>
        <taxon>Bacteria</taxon>
        <taxon>Bacillati</taxon>
        <taxon>Actinomycetota</taxon>
        <taxon>Actinomycetes</taxon>
        <taxon>Mycobacteriales</taxon>
        <taxon>Nocardiaceae</taxon>
        <taxon>Nocardia</taxon>
    </lineage>
</organism>
<dbReference type="Gene3D" id="3.60.15.10">
    <property type="entry name" value="Ribonuclease Z/Hydroxyacylglutathione hydrolase-like"/>
    <property type="match status" value="1"/>
</dbReference>
<name>A0A370HS92_9NOCA</name>
<dbReference type="PANTHER" id="PTHR15032">
    <property type="entry name" value="N-ACYL-PHOSPHATIDYLETHANOLAMINE-HYDROLYZING PHOSPHOLIPASE D"/>
    <property type="match status" value="1"/>
</dbReference>
<dbReference type="RefSeq" id="WP_082876396.1">
    <property type="nucleotide sequence ID" value="NZ_QQBC01000014.1"/>
</dbReference>
<dbReference type="InterPro" id="IPR001279">
    <property type="entry name" value="Metallo-B-lactamas"/>
</dbReference>
<gene>
    <name evidence="2" type="ORF">DFR76_114121</name>
</gene>
<protein>
    <submittedName>
        <fullName evidence="2">L-ascorbate metabolism protein UlaG (Beta-lactamase superfamily)</fullName>
    </submittedName>
</protein>
<accession>A0A370HS92</accession>
<dbReference type="InterPro" id="IPR036866">
    <property type="entry name" value="RibonucZ/Hydroxyglut_hydro"/>
</dbReference>
<dbReference type="GO" id="GO:0005737">
    <property type="term" value="C:cytoplasm"/>
    <property type="evidence" value="ECO:0007669"/>
    <property type="project" value="TreeGrafter"/>
</dbReference>
<evidence type="ECO:0000259" key="1">
    <source>
        <dbReference type="Pfam" id="PF12706"/>
    </source>
</evidence>
<evidence type="ECO:0000313" key="2">
    <source>
        <dbReference type="EMBL" id="RDI61396.1"/>
    </source>
</evidence>
<dbReference type="SUPFAM" id="SSF56281">
    <property type="entry name" value="Metallo-hydrolase/oxidoreductase"/>
    <property type="match status" value="1"/>
</dbReference>
<reference evidence="2 3" key="1">
    <citation type="submission" date="2018-07" db="EMBL/GenBank/DDBJ databases">
        <title>Genomic Encyclopedia of Type Strains, Phase IV (KMG-IV): sequencing the most valuable type-strain genomes for metagenomic binning, comparative biology and taxonomic classification.</title>
        <authorList>
            <person name="Goeker M."/>
        </authorList>
    </citation>
    <scope>NUCLEOTIDE SEQUENCE [LARGE SCALE GENOMIC DNA]</scope>
    <source>
        <strain evidence="2 3">DSM 44290</strain>
    </source>
</reference>
<dbReference type="EMBL" id="QQBC01000014">
    <property type="protein sequence ID" value="RDI61396.1"/>
    <property type="molecule type" value="Genomic_DNA"/>
</dbReference>
<evidence type="ECO:0000313" key="3">
    <source>
        <dbReference type="Proteomes" id="UP000254869"/>
    </source>
</evidence>
<proteinExistence type="predicted"/>
<dbReference type="Pfam" id="PF12706">
    <property type="entry name" value="Lactamase_B_2"/>
    <property type="match status" value="1"/>
</dbReference>
<dbReference type="AlphaFoldDB" id="A0A370HS92"/>
<dbReference type="STRING" id="1210086.GCA_001613105_06515"/>